<feature type="compositionally biased region" description="Basic and acidic residues" evidence="1">
    <location>
        <begin position="134"/>
        <end position="144"/>
    </location>
</feature>
<evidence type="ECO:0000313" key="2">
    <source>
        <dbReference type="EMBL" id="KAJ7775566.1"/>
    </source>
</evidence>
<name>A0AAD7NUT4_9AGAR</name>
<dbReference type="Proteomes" id="UP001215598">
    <property type="component" value="Unassembled WGS sequence"/>
</dbReference>
<evidence type="ECO:0000313" key="3">
    <source>
        <dbReference type="Proteomes" id="UP001215598"/>
    </source>
</evidence>
<organism evidence="2 3">
    <name type="scientific">Mycena metata</name>
    <dbReference type="NCBI Taxonomy" id="1033252"/>
    <lineage>
        <taxon>Eukaryota</taxon>
        <taxon>Fungi</taxon>
        <taxon>Dikarya</taxon>
        <taxon>Basidiomycota</taxon>
        <taxon>Agaricomycotina</taxon>
        <taxon>Agaricomycetes</taxon>
        <taxon>Agaricomycetidae</taxon>
        <taxon>Agaricales</taxon>
        <taxon>Marasmiineae</taxon>
        <taxon>Mycenaceae</taxon>
        <taxon>Mycena</taxon>
    </lineage>
</organism>
<feature type="compositionally biased region" description="Basic and acidic residues" evidence="1">
    <location>
        <begin position="62"/>
        <end position="91"/>
    </location>
</feature>
<reference evidence="2" key="1">
    <citation type="submission" date="2023-03" db="EMBL/GenBank/DDBJ databases">
        <title>Massive genome expansion in bonnet fungi (Mycena s.s.) driven by repeated elements and novel gene families across ecological guilds.</title>
        <authorList>
            <consortium name="Lawrence Berkeley National Laboratory"/>
            <person name="Harder C.B."/>
            <person name="Miyauchi S."/>
            <person name="Viragh M."/>
            <person name="Kuo A."/>
            <person name="Thoen E."/>
            <person name="Andreopoulos B."/>
            <person name="Lu D."/>
            <person name="Skrede I."/>
            <person name="Drula E."/>
            <person name="Henrissat B."/>
            <person name="Morin E."/>
            <person name="Kohler A."/>
            <person name="Barry K."/>
            <person name="LaButti K."/>
            <person name="Morin E."/>
            <person name="Salamov A."/>
            <person name="Lipzen A."/>
            <person name="Mereny Z."/>
            <person name="Hegedus B."/>
            <person name="Baldrian P."/>
            <person name="Stursova M."/>
            <person name="Weitz H."/>
            <person name="Taylor A."/>
            <person name="Grigoriev I.V."/>
            <person name="Nagy L.G."/>
            <person name="Martin F."/>
            <person name="Kauserud H."/>
        </authorList>
    </citation>
    <scope>NUCLEOTIDE SEQUENCE</scope>
    <source>
        <strain evidence="2">CBHHK182m</strain>
    </source>
</reference>
<evidence type="ECO:0000256" key="1">
    <source>
        <dbReference type="SAM" id="MobiDB-lite"/>
    </source>
</evidence>
<dbReference type="EMBL" id="JARKIB010000010">
    <property type="protein sequence ID" value="KAJ7775566.1"/>
    <property type="molecule type" value="Genomic_DNA"/>
</dbReference>
<comment type="caution">
    <text evidence="2">The sequence shown here is derived from an EMBL/GenBank/DDBJ whole genome shotgun (WGS) entry which is preliminary data.</text>
</comment>
<feature type="compositionally biased region" description="Basic residues" evidence="1">
    <location>
        <begin position="19"/>
        <end position="41"/>
    </location>
</feature>
<sequence>MGIHNLLSFITKRQVTKSNNRHNRRPHHPHKSTPKQRRRSPARLVRARAVTPASSRAGGGRAGREGREDGKGSVDDGAKRADESGKKEAGRTGKTLTRTTVSRIRSEGGLGLGGLTLGREAGAGLRLEVGVGAHAERGPGRDAQETAGSGGGSGLDAAAGTDAEAAGASGAGARGVGAEAVAEAVADGEAEPEEEAWKRRNRRVWAPWPLFRIGCWNADVVPGARLHSARN</sequence>
<accession>A0AAD7NUT4</accession>
<protein>
    <submittedName>
        <fullName evidence="2">Uncharacterized protein</fullName>
    </submittedName>
</protein>
<feature type="region of interest" description="Disordered" evidence="1">
    <location>
        <begin position="132"/>
        <end position="176"/>
    </location>
</feature>
<proteinExistence type="predicted"/>
<feature type="compositionally biased region" description="Low complexity" evidence="1">
    <location>
        <begin position="155"/>
        <end position="168"/>
    </location>
</feature>
<keyword evidence="3" id="KW-1185">Reference proteome</keyword>
<feature type="compositionally biased region" description="Polar residues" evidence="1">
    <location>
        <begin position="94"/>
        <end position="103"/>
    </location>
</feature>
<dbReference type="AlphaFoldDB" id="A0AAD7NUT4"/>
<feature type="region of interest" description="Disordered" evidence="1">
    <location>
        <begin position="15"/>
        <end position="116"/>
    </location>
</feature>
<gene>
    <name evidence="2" type="ORF">B0H16DRAFT_1450191</name>
</gene>